<evidence type="ECO:0000313" key="3">
    <source>
        <dbReference type="EMBL" id="TPE51674.1"/>
    </source>
</evidence>
<organism evidence="3 4">
    <name type="scientific">Amaricoccus solimangrovi</name>
    <dbReference type="NCBI Taxonomy" id="2589815"/>
    <lineage>
        <taxon>Bacteria</taxon>
        <taxon>Pseudomonadati</taxon>
        <taxon>Pseudomonadota</taxon>
        <taxon>Alphaproteobacteria</taxon>
        <taxon>Rhodobacterales</taxon>
        <taxon>Paracoccaceae</taxon>
        <taxon>Amaricoccus</taxon>
    </lineage>
</organism>
<evidence type="ECO:0000256" key="2">
    <source>
        <dbReference type="SAM" id="Phobius"/>
    </source>
</evidence>
<gene>
    <name evidence="3" type="ORF">FJM51_08220</name>
</gene>
<dbReference type="InterPro" id="IPR019587">
    <property type="entry name" value="Polyketide_cyclase/dehydratase"/>
</dbReference>
<accession>A0A501WU44</accession>
<evidence type="ECO:0000313" key="4">
    <source>
        <dbReference type="Proteomes" id="UP000319255"/>
    </source>
</evidence>
<dbReference type="SUPFAM" id="SSF55961">
    <property type="entry name" value="Bet v1-like"/>
    <property type="match status" value="1"/>
</dbReference>
<dbReference type="AlphaFoldDB" id="A0A501WU44"/>
<keyword evidence="2" id="KW-0812">Transmembrane</keyword>
<keyword evidence="4" id="KW-1185">Reference proteome</keyword>
<feature type="transmembrane region" description="Helical" evidence="2">
    <location>
        <begin position="6"/>
        <end position="28"/>
    </location>
</feature>
<keyword evidence="2" id="KW-1133">Transmembrane helix</keyword>
<keyword evidence="2" id="KW-0472">Membrane</keyword>
<dbReference type="InterPro" id="IPR023393">
    <property type="entry name" value="START-like_dom_sf"/>
</dbReference>
<reference evidence="3 4" key="1">
    <citation type="submission" date="2019-06" db="EMBL/GenBank/DDBJ databases">
        <title>A novel bacterium of genus Amaricoccus, isolated from marine sediment.</title>
        <authorList>
            <person name="Huang H."/>
            <person name="Mo K."/>
            <person name="Hu Y."/>
        </authorList>
    </citation>
    <scope>NUCLEOTIDE SEQUENCE [LARGE SCALE GENOMIC DNA]</scope>
    <source>
        <strain evidence="3 4">HB172011</strain>
    </source>
</reference>
<protein>
    <submittedName>
        <fullName evidence="3">SRPBCC family protein</fullName>
    </submittedName>
</protein>
<dbReference type="Pfam" id="PF10604">
    <property type="entry name" value="Polyketide_cyc2"/>
    <property type="match status" value="1"/>
</dbReference>
<dbReference type="OrthoDB" id="9797595at2"/>
<dbReference type="PANTHER" id="PTHR33824:SF7">
    <property type="entry name" value="POLYKETIDE CYCLASE_DEHYDRASE AND LIPID TRANSPORT SUPERFAMILY PROTEIN"/>
    <property type="match status" value="1"/>
</dbReference>
<feature type="compositionally biased region" description="Basic and acidic residues" evidence="1">
    <location>
        <begin position="35"/>
        <end position="53"/>
    </location>
</feature>
<dbReference type="Gene3D" id="3.30.530.20">
    <property type="match status" value="1"/>
</dbReference>
<dbReference type="EMBL" id="VFRP01000006">
    <property type="protein sequence ID" value="TPE51674.1"/>
    <property type="molecule type" value="Genomic_DNA"/>
</dbReference>
<dbReference type="InterPro" id="IPR047137">
    <property type="entry name" value="ORF3"/>
</dbReference>
<dbReference type="CDD" id="cd07817">
    <property type="entry name" value="SRPBCC_8"/>
    <property type="match status" value="1"/>
</dbReference>
<name>A0A501WU44_9RHOB</name>
<comment type="caution">
    <text evidence="3">The sequence shown here is derived from an EMBL/GenBank/DDBJ whole genome shotgun (WGS) entry which is preliminary data.</text>
</comment>
<dbReference type="Proteomes" id="UP000319255">
    <property type="component" value="Unassembled WGS sequence"/>
</dbReference>
<proteinExistence type="predicted"/>
<dbReference type="RefSeq" id="WP_140453647.1">
    <property type="nucleotide sequence ID" value="NZ_VFRP01000006.1"/>
</dbReference>
<feature type="region of interest" description="Disordered" evidence="1">
    <location>
        <begin position="34"/>
        <end position="62"/>
    </location>
</feature>
<evidence type="ECO:0000256" key="1">
    <source>
        <dbReference type="SAM" id="MobiDB-lite"/>
    </source>
</evidence>
<dbReference type="PANTHER" id="PTHR33824">
    <property type="entry name" value="POLYKETIDE CYCLASE/DEHYDRASE AND LIPID TRANSPORT SUPERFAMILY PROTEIN"/>
    <property type="match status" value="1"/>
</dbReference>
<sequence>MRHHTPYAGPALAATLATGLAVVGLATLGQRRARQRDLVARHPDDAPARDRRAAPPGPRRTGHAVTINRPRAELYAFWRDFRNLPKFMTAVEKVTPGTSGRATWTIAAPGGSPVDLETEVTEERDGELIAWRTLPGSAVEARGRVRFRDATGGRGTVVDAEVAYDPPGGEIGRWVAKLFQREPGIQGRRELKRFKMLMETGEIATSDNHK</sequence>